<dbReference type="EMBL" id="LR217698">
    <property type="protein sequence ID" value="VFP78478.1"/>
    <property type="molecule type" value="Genomic_DNA"/>
</dbReference>
<evidence type="ECO:0000256" key="7">
    <source>
        <dbReference type="RuleBase" id="RU000481"/>
    </source>
</evidence>
<dbReference type="EC" id="2.6.1.-" evidence="7"/>
<dbReference type="PROSITE" id="PS00105">
    <property type="entry name" value="AA_TRANSFER_CLASS_1"/>
    <property type="match status" value="1"/>
</dbReference>
<dbReference type="GO" id="GO:0033585">
    <property type="term" value="P:L-phenylalanine biosynthetic process from chorismate via phenylpyruvate"/>
    <property type="evidence" value="ECO:0007669"/>
    <property type="project" value="TreeGrafter"/>
</dbReference>
<comment type="cofactor">
    <cofactor evidence="1 7">
        <name>pyridoxal 5'-phosphate</name>
        <dbReference type="ChEBI" id="CHEBI:597326"/>
    </cofactor>
</comment>
<dbReference type="Pfam" id="PF00155">
    <property type="entry name" value="Aminotran_1_2"/>
    <property type="match status" value="1"/>
</dbReference>
<sequence>MFELIKTAPTDPILDLENQFQQDSRLNKINLGIGIYQDENGNTPILPSVKIAEKYILEKEKNKNYLYIDGMTDFGHYTQNLLFGSSHPVISDRRTRTAQTPGGTSALRIAADFLATHTKTKRIWVSKPSWPNHKKIFSSAGLIVDEYEYYDDVRHVFDFSNMKKSLCSAGYGDIILFHGCCHNPTGIDPSQSQWQQLSEISLSRGCLPLFDCAYQGFAHGLEKDAQSIRLFTSNHKELIICSSYSKNFGLYNERVGALTLVAKNNSIVNTTFSQIKAIIRSHYSNPPAHGAAIVTTILSDVHLRRQWEQELTKMRERIQQMRCLFVQFLKEKKIKNNFNLFPLQNGMFSLTGLTQKQITRLRDEFGIYIINSGRINIAGINLRNITPLCEAIITVL</sequence>
<evidence type="ECO:0000256" key="2">
    <source>
        <dbReference type="ARBA" id="ARBA00007441"/>
    </source>
</evidence>
<proteinExistence type="inferred from homology"/>
<dbReference type="InterPro" id="IPR015424">
    <property type="entry name" value="PyrdxlP-dep_Trfase"/>
</dbReference>
<evidence type="ECO:0000256" key="3">
    <source>
        <dbReference type="ARBA" id="ARBA00011738"/>
    </source>
</evidence>
<accession>A0A451CZ94</accession>
<feature type="domain" description="Aminotransferase class I/classII large" evidence="8">
    <location>
        <begin position="27"/>
        <end position="392"/>
    </location>
</feature>
<keyword evidence="4 7" id="KW-0032">Aminotransferase</keyword>
<dbReference type="GO" id="GO:0042802">
    <property type="term" value="F:identical protein binding"/>
    <property type="evidence" value="ECO:0007669"/>
    <property type="project" value="TreeGrafter"/>
</dbReference>
<dbReference type="PRINTS" id="PR00799">
    <property type="entry name" value="TRANSAMINASE"/>
</dbReference>
<dbReference type="Proteomes" id="UP000294364">
    <property type="component" value="Chromosome"/>
</dbReference>
<evidence type="ECO:0000313" key="10">
    <source>
        <dbReference type="Proteomes" id="UP000294364"/>
    </source>
</evidence>
<dbReference type="OrthoDB" id="9766445at2"/>
<dbReference type="Gene3D" id="3.40.640.10">
    <property type="entry name" value="Type I PLP-dependent aspartate aminotransferase-like (Major domain)"/>
    <property type="match status" value="1"/>
</dbReference>
<name>A0A451CZ94_9GAMM</name>
<comment type="subunit">
    <text evidence="3">Homodimer.</text>
</comment>
<keyword evidence="6" id="KW-0663">Pyridoxal phosphate</keyword>
<dbReference type="AlphaFoldDB" id="A0A451CZ94"/>
<evidence type="ECO:0000313" key="9">
    <source>
        <dbReference type="EMBL" id="VFP78478.1"/>
    </source>
</evidence>
<keyword evidence="5 7" id="KW-0808">Transferase</keyword>
<dbReference type="FunFam" id="3.40.640.10:FF:000015">
    <property type="entry name" value="Aspartate aminotransferase"/>
    <property type="match status" value="1"/>
</dbReference>
<evidence type="ECO:0000256" key="4">
    <source>
        <dbReference type="ARBA" id="ARBA00022576"/>
    </source>
</evidence>
<gene>
    <name evidence="9" type="primary">aspC</name>
    <name evidence="9" type="ORF">ERCICURT3053_103</name>
</gene>
<protein>
    <recommendedName>
        <fullName evidence="7">Aminotransferase</fullName>
        <ecNumber evidence="7">2.6.1.-</ecNumber>
    </recommendedName>
</protein>
<dbReference type="RefSeq" id="WP_157991817.1">
    <property type="nucleotide sequence ID" value="NZ_LR217698.1"/>
</dbReference>
<evidence type="ECO:0000256" key="6">
    <source>
        <dbReference type="ARBA" id="ARBA00022898"/>
    </source>
</evidence>
<dbReference type="GO" id="GO:0004069">
    <property type="term" value="F:L-aspartate:2-oxoglutarate aminotransferase activity"/>
    <property type="evidence" value="ECO:0007669"/>
    <property type="project" value="TreeGrafter"/>
</dbReference>
<dbReference type="GO" id="GO:0030170">
    <property type="term" value="F:pyridoxal phosphate binding"/>
    <property type="evidence" value="ECO:0007669"/>
    <property type="project" value="InterPro"/>
</dbReference>
<evidence type="ECO:0000259" key="8">
    <source>
        <dbReference type="Pfam" id="PF00155"/>
    </source>
</evidence>
<dbReference type="InterPro" id="IPR015421">
    <property type="entry name" value="PyrdxlP-dep_Trfase_major"/>
</dbReference>
<comment type="similarity">
    <text evidence="2 7">Belongs to the class-I pyridoxal-phosphate-dependent aminotransferase family.</text>
</comment>
<dbReference type="SUPFAM" id="SSF53383">
    <property type="entry name" value="PLP-dependent transferases"/>
    <property type="match status" value="1"/>
</dbReference>
<organism evidence="9 10">
    <name type="scientific">Candidatus Erwinia haradaeae</name>
    <dbReference type="NCBI Taxonomy" id="1922217"/>
    <lineage>
        <taxon>Bacteria</taxon>
        <taxon>Pseudomonadati</taxon>
        <taxon>Pseudomonadota</taxon>
        <taxon>Gammaproteobacteria</taxon>
        <taxon>Enterobacterales</taxon>
        <taxon>Erwiniaceae</taxon>
        <taxon>Erwinia</taxon>
    </lineage>
</organism>
<dbReference type="PANTHER" id="PTHR11879:SF22">
    <property type="entry name" value="ASPARTATE AMINOTRANSFERASE, MITOCHONDRIAL"/>
    <property type="match status" value="1"/>
</dbReference>
<dbReference type="InterPro" id="IPR015422">
    <property type="entry name" value="PyrdxlP-dep_Trfase_small"/>
</dbReference>
<evidence type="ECO:0000256" key="1">
    <source>
        <dbReference type="ARBA" id="ARBA00001933"/>
    </source>
</evidence>
<evidence type="ECO:0000256" key="5">
    <source>
        <dbReference type="ARBA" id="ARBA00022679"/>
    </source>
</evidence>
<dbReference type="InterPro" id="IPR004838">
    <property type="entry name" value="NHTrfase_class1_PyrdxlP-BS"/>
</dbReference>
<dbReference type="NCBIfam" id="NF006719">
    <property type="entry name" value="PRK09257.1"/>
    <property type="match status" value="1"/>
</dbReference>
<dbReference type="GO" id="GO:0004838">
    <property type="term" value="F:L-tyrosine-2-oxoglutarate transaminase activity"/>
    <property type="evidence" value="ECO:0007669"/>
    <property type="project" value="TreeGrafter"/>
</dbReference>
<dbReference type="InterPro" id="IPR000796">
    <property type="entry name" value="Asp_trans"/>
</dbReference>
<dbReference type="InterPro" id="IPR004839">
    <property type="entry name" value="Aminotransferase_I/II_large"/>
</dbReference>
<dbReference type="PANTHER" id="PTHR11879">
    <property type="entry name" value="ASPARTATE AMINOTRANSFERASE"/>
    <property type="match status" value="1"/>
</dbReference>
<reference evidence="9 10" key="1">
    <citation type="submission" date="2019-02" db="EMBL/GenBank/DDBJ databases">
        <authorList>
            <person name="Manzano-Marin A."/>
            <person name="Manzano-Marin A."/>
        </authorList>
    </citation>
    <scope>NUCLEOTIDE SEQUENCE [LARGE SCALE GENOMIC DNA]</scope>
    <source>
        <strain evidence="9 10">ErCicurtihirsuta</strain>
    </source>
</reference>
<dbReference type="CDD" id="cd00609">
    <property type="entry name" value="AAT_like"/>
    <property type="match status" value="1"/>
</dbReference>
<dbReference type="GO" id="GO:0005829">
    <property type="term" value="C:cytosol"/>
    <property type="evidence" value="ECO:0007669"/>
    <property type="project" value="TreeGrafter"/>
</dbReference>
<dbReference type="Gene3D" id="3.90.1150.10">
    <property type="entry name" value="Aspartate Aminotransferase, domain 1"/>
    <property type="match status" value="1"/>
</dbReference>